<evidence type="ECO:0000259" key="1">
    <source>
        <dbReference type="Pfam" id="PF07727"/>
    </source>
</evidence>
<evidence type="ECO:0000313" key="2">
    <source>
        <dbReference type="EMBL" id="GBN81848.1"/>
    </source>
</evidence>
<dbReference type="GO" id="GO:0071897">
    <property type="term" value="P:DNA biosynthetic process"/>
    <property type="evidence" value="ECO:0007669"/>
    <property type="project" value="UniProtKB-ARBA"/>
</dbReference>
<gene>
    <name evidence="2" type="primary">RE1_81</name>
    <name evidence="2" type="ORF">AVEN_56846_1</name>
</gene>
<proteinExistence type="predicted"/>
<dbReference type="EMBL" id="BGPR01019418">
    <property type="protein sequence ID" value="GBN81848.1"/>
    <property type="molecule type" value="Genomic_DNA"/>
</dbReference>
<organism evidence="2 3">
    <name type="scientific">Araneus ventricosus</name>
    <name type="common">Orbweaver spider</name>
    <name type="synonym">Epeira ventricosa</name>
    <dbReference type="NCBI Taxonomy" id="182803"/>
    <lineage>
        <taxon>Eukaryota</taxon>
        <taxon>Metazoa</taxon>
        <taxon>Ecdysozoa</taxon>
        <taxon>Arthropoda</taxon>
        <taxon>Chelicerata</taxon>
        <taxon>Arachnida</taxon>
        <taxon>Araneae</taxon>
        <taxon>Araneomorphae</taxon>
        <taxon>Entelegynae</taxon>
        <taxon>Araneoidea</taxon>
        <taxon>Araneidae</taxon>
        <taxon>Araneus</taxon>
    </lineage>
</organism>
<reference evidence="2 3" key="1">
    <citation type="journal article" date="2019" name="Sci. Rep.">
        <title>Orb-weaving spider Araneus ventricosus genome elucidates the spidroin gene catalogue.</title>
        <authorList>
            <person name="Kono N."/>
            <person name="Nakamura H."/>
            <person name="Ohtoshi R."/>
            <person name="Moran D.A.P."/>
            <person name="Shinohara A."/>
            <person name="Yoshida Y."/>
            <person name="Fujiwara M."/>
            <person name="Mori M."/>
            <person name="Tomita M."/>
            <person name="Arakawa K."/>
        </authorList>
    </citation>
    <scope>NUCLEOTIDE SEQUENCE [LARGE SCALE GENOMIC DNA]</scope>
</reference>
<protein>
    <submittedName>
        <fullName evidence="2">Retrovirus-related Pol polyprotein from transposon RE1</fullName>
    </submittedName>
</protein>
<name>A0A4Y2S117_ARAVE</name>
<dbReference type="OrthoDB" id="7616520at2759"/>
<dbReference type="PANTHER" id="PTHR11439:SF483">
    <property type="entry name" value="PEPTIDE SYNTHASE GLIP-LIKE, PUTATIVE (AFU_ORTHOLOGUE AFUA_3G12920)-RELATED"/>
    <property type="match status" value="1"/>
</dbReference>
<keyword evidence="3" id="KW-1185">Reference proteome</keyword>
<dbReference type="AlphaFoldDB" id="A0A4Y2S117"/>
<feature type="domain" description="Reverse transcriptase Ty1/copia-type" evidence="1">
    <location>
        <begin position="12"/>
        <end position="139"/>
    </location>
</feature>
<evidence type="ECO:0000313" key="3">
    <source>
        <dbReference type="Proteomes" id="UP000499080"/>
    </source>
</evidence>
<dbReference type="Proteomes" id="UP000499080">
    <property type="component" value="Unassembled WGS sequence"/>
</dbReference>
<dbReference type="InterPro" id="IPR013103">
    <property type="entry name" value="RVT_2"/>
</dbReference>
<dbReference type="PANTHER" id="PTHR11439">
    <property type="entry name" value="GAG-POL-RELATED RETROTRANSPOSON"/>
    <property type="match status" value="1"/>
</dbReference>
<comment type="caution">
    <text evidence="2">The sequence shown here is derived from an EMBL/GenBank/DDBJ whole genome shotgun (WGS) entry which is preliminary data.</text>
</comment>
<dbReference type="SUPFAM" id="SSF56672">
    <property type="entry name" value="DNA/RNA polymerases"/>
    <property type="match status" value="1"/>
</dbReference>
<accession>A0A4Y2S117</accession>
<sequence length="371" mass="42505">MKEELEILKARDVYEIVPRPKNKNVLGNKWIYTLKRDVTGKIKRYWARLVAQGFKQIEGLDYFDAFSPVINFTLVRLFIVILVTMKGWLCNHLDIKSAYVYAQLSEGIFMEQPSGFVIDNENNSVFKLKKALYGLRQAVYVDDIAIFACNEKYMNEAISLIKSEFDVKDLGNLSTFLGVEFEMRNGNFIMHQKSYINKMRNIFGNIPNCKSLVPLSTGIAIYDNKEHYVLNVPYGNLIGSLSFLASRTRPDIMFAVNFLSQFNNNPTFTHWSLLCQVFHYVPNSPNYAMDLSRSKSFTLTAYADASWAADKMDRKSISGYVIFLGDVPVSWSTSKQKCTALSSMEAEYIAVSEAVKEIVWLNRIMNSCLFF</sequence>
<dbReference type="CDD" id="cd09272">
    <property type="entry name" value="RNase_HI_RT_Ty1"/>
    <property type="match status" value="1"/>
</dbReference>
<dbReference type="InterPro" id="IPR043502">
    <property type="entry name" value="DNA/RNA_pol_sf"/>
</dbReference>
<dbReference type="Pfam" id="PF07727">
    <property type="entry name" value="RVT_2"/>
    <property type="match status" value="1"/>
</dbReference>